<gene>
    <name evidence="1" type="ORF">ABIC75_004360</name>
</gene>
<keyword evidence="2" id="KW-1185">Reference proteome</keyword>
<reference evidence="1 2" key="1">
    <citation type="submission" date="2024-06" db="EMBL/GenBank/DDBJ databases">
        <title>Sorghum-associated microbial communities from plants grown in Nebraska, USA.</title>
        <authorList>
            <person name="Schachtman D."/>
        </authorList>
    </citation>
    <scope>NUCLEOTIDE SEQUENCE [LARGE SCALE GENOMIC DNA]</scope>
    <source>
        <strain evidence="1 2">1073</strain>
    </source>
</reference>
<evidence type="ECO:0000313" key="2">
    <source>
        <dbReference type="Proteomes" id="UP001549184"/>
    </source>
</evidence>
<evidence type="ECO:0000313" key="1">
    <source>
        <dbReference type="EMBL" id="MET3654612.1"/>
    </source>
</evidence>
<name>A0ABV2K0K6_9GAMM</name>
<dbReference type="Proteomes" id="UP001549184">
    <property type="component" value="Unassembled WGS sequence"/>
</dbReference>
<accession>A0ABV2K0K6</accession>
<protein>
    <submittedName>
        <fullName evidence="1">Uncharacterized protein</fullName>
    </submittedName>
</protein>
<dbReference type="EMBL" id="JBEPMU010000008">
    <property type="protein sequence ID" value="MET3654612.1"/>
    <property type="molecule type" value="Genomic_DNA"/>
</dbReference>
<comment type="caution">
    <text evidence="1">The sequence shown here is derived from an EMBL/GenBank/DDBJ whole genome shotgun (WGS) entry which is preliminary data.</text>
</comment>
<dbReference type="RefSeq" id="WP_354015963.1">
    <property type="nucleotide sequence ID" value="NZ_JBEPMU010000008.1"/>
</dbReference>
<sequence>MTQRHRDASINDVSRENNVLGETSKIISKIACQRWGACLLFASRRWQLLPTATTTAKILR</sequence>
<proteinExistence type="predicted"/>
<organism evidence="1 2">
    <name type="scientific">Dyella japonica</name>
    <dbReference type="NCBI Taxonomy" id="231455"/>
    <lineage>
        <taxon>Bacteria</taxon>
        <taxon>Pseudomonadati</taxon>
        <taxon>Pseudomonadota</taxon>
        <taxon>Gammaproteobacteria</taxon>
        <taxon>Lysobacterales</taxon>
        <taxon>Rhodanobacteraceae</taxon>
        <taxon>Dyella</taxon>
    </lineage>
</organism>